<keyword evidence="3" id="KW-1185">Reference proteome</keyword>
<feature type="domain" description="HTH-type transcriptional repressor KstR2 C-terminal" evidence="1">
    <location>
        <begin position="1"/>
        <end position="50"/>
    </location>
</feature>
<name>A0ABN3UP35_9ACTN</name>
<dbReference type="Gene3D" id="1.10.357.10">
    <property type="entry name" value="Tetracycline Repressor, domain 2"/>
    <property type="match status" value="1"/>
</dbReference>
<proteinExistence type="predicted"/>
<reference evidence="2 3" key="1">
    <citation type="journal article" date="2019" name="Int. J. Syst. Evol. Microbiol.">
        <title>The Global Catalogue of Microorganisms (GCM) 10K type strain sequencing project: providing services to taxonomists for standard genome sequencing and annotation.</title>
        <authorList>
            <consortium name="The Broad Institute Genomics Platform"/>
            <consortium name="The Broad Institute Genome Sequencing Center for Infectious Disease"/>
            <person name="Wu L."/>
            <person name="Ma J."/>
        </authorList>
    </citation>
    <scope>NUCLEOTIDE SEQUENCE [LARGE SCALE GENOMIC DNA]</scope>
    <source>
        <strain evidence="2 3">JCM 8201</strain>
    </source>
</reference>
<evidence type="ECO:0000313" key="2">
    <source>
        <dbReference type="EMBL" id="GAA2736596.1"/>
    </source>
</evidence>
<comment type="caution">
    <text evidence="2">The sequence shown here is derived from an EMBL/GenBank/DDBJ whole genome shotgun (WGS) entry which is preliminary data.</text>
</comment>
<gene>
    <name evidence="2" type="ORF">GCM10010439_64080</name>
</gene>
<dbReference type="Proteomes" id="UP001501842">
    <property type="component" value="Unassembled WGS sequence"/>
</dbReference>
<dbReference type="RefSeq" id="WP_344456283.1">
    <property type="nucleotide sequence ID" value="NZ_BAAATZ010000033.1"/>
</dbReference>
<dbReference type="InterPro" id="IPR041490">
    <property type="entry name" value="KstR2_TetR_C"/>
</dbReference>
<dbReference type="EMBL" id="BAAATZ010000033">
    <property type="protein sequence ID" value="GAA2736596.1"/>
    <property type="molecule type" value="Genomic_DNA"/>
</dbReference>
<evidence type="ECO:0000313" key="3">
    <source>
        <dbReference type="Proteomes" id="UP001501842"/>
    </source>
</evidence>
<sequence length="57" mass="6214">MAAGRFHVTSARLASFAILDLGMGVSAWYHEDGELTEDAVVRQYSDFTLRPVGATEP</sequence>
<protein>
    <recommendedName>
        <fullName evidence="1">HTH-type transcriptional repressor KstR2 C-terminal domain-containing protein</fullName>
    </recommendedName>
</protein>
<dbReference type="Pfam" id="PF17932">
    <property type="entry name" value="TetR_C_24"/>
    <property type="match status" value="1"/>
</dbReference>
<evidence type="ECO:0000259" key="1">
    <source>
        <dbReference type="Pfam" id="PF17932"/>
    </source>
</evidence>
<accession>A0ABN3UP35</accession>
<organism evidence="2 3">
    <name type="scientific">Actinocorallia aurantiaca</name>
    <dbReference type="NCBI Taxonomy" id="46204"/>
    <lineage>
        <taxon>Bacteria</taxon>
        <taxon>Bacillati</taxon>
        <taxon>Actinomycetota</taxon>
        <taxon>Actinomycetes</taxon>
        <taxon>Streptosporangiales</taxon>
        <taxon>Thermomonosporaceae</taxon>
        <taxon>Actinocorallia</taxon>
    </lineage>
</organism>